<dbReference type="AlphaFoldDB" id="A0A495JIU6"/>
<comment type="caution">
    <text evidence="1">The sequence shown here is derived from an EMBL/GenBank/DDBJ whole genome shotgun (WGS) entry which is preliminary data.</text>
</comment>
<sequence>MPVFVKKVFAWGGLAFLIFFIAFRPDSAAHTFRTIGGGLMLIAQGFGDFLTSLMT</sequence>
<accession>A0A495JIU6</accession>
<gene>
    <name evidence="1" type="ORF">BDK92_3324</name>
</gene>
<evidence type="ECO:0000313" key="2">
    <source>
        <dbReference type="Proteomes" id="UP000277671"/>
    </source>
</evidence>
<organism evidence="1 2">
    <name type="scientific">Micromonospora pisi</name>
    <dbReference type="NCBI Taxonomy" id="589240"/>
    <lineage>
        <taxon>Bacteria</taxon>
        <taxon>Bacillati</taxon>
        <taxon>Actinomycetota</taxon>
        <taxon>Actinomycetes</taxon>
        <taxon>Micromonosporales</taxon>
        <taxon>Micromonosporaceae</taxon>
        <taxon>Micromonospora</taxon>
    </lineage>
</organism>
<dbReference type="RefSeq" id="WP_170208597.1">
    <property type="nucleotide sequence ID" value="NZ_RBKT01000001.1"/>
</dbReference>
<dbReference type="Proteomes" id="UP000277671">
    <property type="component" value="Unassembled WGS sequence"/>
</dbReference>
<evidence type="ECO:0000313" key="1">
    <source>
        <dbReference type="EMBL" id="RKR88990.1"/>
    </source>
</evidence>
<protein>
    <submittedName>
        <fullName evidence="1">Uncharacterized protein</fullName>
    </submittedName>
</protein>
<reference evidence="1 2" key="1">
    <citation type="submission" date="2018-10" db="EMBL/GenBank/DDBJ databases">
        <title>Sequencing the genomes of 1000 actinobacteria strains.</title>
        <authorList>
            <person name="Klenk H.-P."/>
        </authorList>
    </citation>
    <scope>NUCLEOTIDE SEQUENCE [LARGE SCALE GENOMIC DNA]</scope>
    <source>
        <strain evidence="1 2">DSM 45175</strain>
    </source>
</reference>
<dbReference type="EMBL" id="RBKT01000001">
    <property type="protein sequence ID" value="RKR88990.1"/>
    <property type="molecule type" value="Genomic_DNA"/>
</dbReference>
<name>A0A495JIU6_9ACTN</name>
<proteinExistence type="predicted"/>
<keyword evidence="2" id="KW-1185">Reference proteome</keyword>